<dbReference type="Pfam" id="PF01590">
    <property type="entry name" value="GAF"/>
    <property type="match status" value="1"/>
</dbReference>
<evidence type="ECO:0000259" key="12">
    <source>
        <dbReference type="PROSITE" id="PS50109"/>
    </source>
</evidence>
<dbReference type="EC" id="2.7.13.3" evidence="3"/>
<keyword evidence="10" id="KW-0175">Coiled coil</keyword>
<dbReference type="GO" id="GO:0009927">
    <property type="term" value="F:histidine phosphotransfer kinase activity"/>
    <property type="evidence" value="ECO:0007669"/>
    <property type="project" value="TreeGrafter"/>
</dbReference>
<dbReference type="InterPro" id="IPR003018">
    <property type="entry name" value="GAF"/>
</dbReference>
<dbReference type="PANTHER" id="PTHR43047">
    <property type="entry name" value="TWO-COMPONENT HISTIDINE PROTEIN KINASE"/>
    <property type="match status" value="1"/>
</dbReference>
<dbReference type="SMART" id="SM00388">
    <property type="entry name" value="HisKA"/>
    <property type="match status" value="1"/>
</dbReference>
<feature type="domain" description="Histidine kinase" evidence="12">
    <location>
        <begin position="1147"/>
        <end position="1370"/>
    </location>
</feature>
<dbReference type="SMART" id="SM00065">
    <property type="entry name" value="GAF"/>
    <property type="match status" value="1"/>
</dbReference>
<dbReference type="GO" id="GO:0000155">
    <property type="term" value="F:phosphorelay sensor kinase activity"/>
    <property type="evidence" value="ECO:0007669"/>
    <property type="project" value="InterPro"/>
</dbReference>
<feature type="modified residue" description="4-aspartylphosphate" evidence="9">
    <location>
        <position position="1474"/>
    </location>
</feature>
<feature type="domain" description="PAS" evidence="14">
    <location>
        <begin position="996"/>
        <end position="1067"/>
    </location>
</feature>
<name>A0A1Z4MXK7_9CYAN</name>
<organism evidence="16 17">
    <name type="scientific">Tolypothrix tenuis PCC 7101</name>
    <dbReference type="NCBI Taxonomy" id="231146"/>
    <lineage>
        <taxon>Bacteria</taxon>
        <taxon>Bacillati</taxon>
        <taxon>Cyanobacteriota</taxon>
        <taxon>Cyanophyceae</taxon>
        <taxon>Nostocales</taxon>
        <taxon>Tolypothrichaceae</taxon>
        <taxon>Tolypothrix</taxon>
    </lineage>
</organism>
<dbReference type="InterPro" id="IPR013656">
    <property type="entry name" value="PAS_4"/>
</dbReference>
<dbReference type="InterPro" id="IPR029016">
    <property type="entry name" value="GAF-like_dom_sf"/>
</dbReference>
<dbReference type="InterPro" id="IPR003594">
    <property type="entry name" value="HATPase_dom"/>
</dbReference>
<evidence type="ECO:0000256" key="5">
    <source>
        <dbReference type="ARBA" id="ARBA00022679"/>
    </source>
</evidence>
<comment type="similarity">
    <text evidence="2">In the N-terminal section; belongs to the phytochrome family.</text>
</comment>
<feature type="domain" description="PAC" evidence="15">
    <location>
        <begin position="815"/>
        <end position="867"/>
    </location>
</feature>
<dbReference type="InterPro" id="IPR036890">
    <property type="entry name" value="HATPase_C_sf"/>
</dbReference>
<dbReference type="InterPro" id="IPR001789">
    <property type="entry name" value="Sig_transdc_resp-reg_receiver"/>
</dbReference>
<dbReference type="Pfam" id="PF08447">
    <property type="entry name" value="PAS_3"/>
    <property type="match status" value="3"/>
</dbReference>
<dbReference type="Pfam" id="PF02518">
    <property type="entry name" value="HATPase_c"/>
    <property type="match status" value="1"/>
</dbReference>
<feature type="domain" description="PAS" evidence="14">
    <location>
        <begin position="465"/>
        <end position="534"/>
    </location>
</feature>
<dbReference type="PANTHER" id="PTHR43047:SF63">
    <property type="entry name" value="HISTIDINE KINASE"/>
    <property type="match status" value="1"/>
</dbReference>
<feature type="domain" description="PAS" evidence="14">
    <location>
        <begin position="343"/>
        <end position="390"/>
    </location>
</feature>
<dbReference type="Proteomes" id="UP000218785">
    <property type="component" value="Chromosome"/>
</dbReference>
<dbReference type="CDD" id="cd16922">
    <property type="entry name" value="HATPase_EvgS-ArcB-TorS-like"/>
    <property type="match status" value="1"/>
</dbReference>
<dbReference type="SUPFAM" id="SSF55785">
    <property type="entry name" value="PYP-like sensor domain (PAS domain)"/>
    <property type="match status" value="6"/>
</dbReference>
<dbReference type="SMART" id="SM00448">
    <property type="entry name" value="REC"/>
    <property type="match status" value="2"/>
</dbReference>
<evidence type="ECO:0000256" key="3">
    <source>
        <dbReference type="ARBA" id="ARBA00012438"/>
    </source>
</evidence>
<feature type="domain" description="Response regulatory" evidence="13">
    <location>
        <begin position="8"/>
        <end position="127"/>
    </location>
</feature>
<accession>A0A1Z4MXK7</accession>
<dbReference type="PROSITE" id="PS50046">
    <property type="entry name" value="PHYTOCHROME_2"/>
    <property type="match status" value="1"/>
</dbReference>
<evidence type="ECO:0000259" key="15">
    <source>
        <dbReference type="PROSITE" id="PS50113"/>
    </source>
</evidence>
<dbReference type="PRINTS" id="PR00344">
    <property type="entry name" value="BCTRLSENSOR"/>
</dbReference>
<dbReference type="Pfam" id="PF00512">
    <property type="entry name" value="HisKA"/>
    <property type="match status" value="1"/>
</dbReference>
<proteinExistence type="inferred from homology"/>
<protein>
    <recommendedName>
        <fullName evidence="8">Circadian input-output histidine kinase CikA</fullName>
        <ecNumber evidence="3">2.7.13.3</ecNumber>
    </recommendedName>
</protein>
<evidence type="ECO:0000256" key="1">
    <source>
        <dbReference type="ARBA" id="ARBA00000085"/>
    </source>
</evidence>
<dbReference type="PROSITE" id="PS50110">
    <property type="entry name" value="RESPONSE_REGULATORY"/>
    <property type="match status" value="2"/>
</dbReference>
<dbReference type="InterPro" id="IPR000014">
    <property type="entry name" value="PAS"/>
</dbReference>
<dbReference type="RefSeq" id="WP_096575499.1">
    <property type="nucleotide sequence ID" value="NZ_CAWNJS010000001.1"/>
</dbReference>
<feature type="modified residue" description="4-aspartylphosphate" evidence="9">
    <location>
        <position position="60"/>
    </location>
</feature>
<dbReference type="SUPFAM" id="SSF52172">
    <property type="entry name" value="CheY-like"/>
    <property type="match status" value="2"/>
</dbReference>
<dbReference type="CDD" id="cd00082">
    <property type="entry name" value="HisKA"/>
    <property type="match status" value="1"/>
</dbReference>
<evidence type="ECO:0000259" key="11">
    <source>
        <dbReference type="PROSITE" id="PS50046"/>
    </source>
</evidence>
<dbReference type="SMART" id="SM00387">
    <property type="entry name" value="HATPase_c"/>
    <property type="match status" value="1"/>
</dbReference>
<dbReference type="Gene3D" id="3.40.50.2300">
    <property type="match status" value="2"/>
</dbReference>
<evidence type="ECO:0000256" key="2">
    <source>
        <dbReference type="ARBA" id="ARBA00006402"/>
    </source>
</evidence>
<dbReference type="Pfam" id="PF00072">
    <property type="entry name" value="Response_reg"/>
    <property type="match status" value="2"/>
</dbReference>
<feature type="domain" description="PAC" evidence="15">
    <location>
        <begin position="686"/>
        <end position="739"/>
    </location>
</feature>
<reference evidence="16 17" key="1">
    <citation type="submission" date="2017-06" db="EMBL/GenBank/DDBJ databases">
        <title>Genome sequencing of cyanobaciteial culture collection at National Institute for Environmental Studies (NIES).</title>
        <authorList>
            <person name="Hirose Y."/>
            <person name="Shimura Y."/>
            <person name="Fujisawa T."/>
            <person name="Nakamura Y."/>
            <person name="Kawachi M."/>
        </authorList>
    </citation>
    <scope>NUCLEOTIDE SEQUENCE [LARGE SCALE GENOMIC DNA]</scope>
    <source>
        <strain evidence="16 17">NIES-37</strain>
    </source>
</reference>
<dbReference type="GO" id="GO:0005886">
    <property type="term" value="C:plasma membrane"/>
    <property type="evidence" value="ECO:0007669"/>
    <property type="project" value="TreeGrafter"/>
</dbReference>
<dbReference type="InterPro" id="IPR000700">
    <property type="entry name" value="PAS-assoc_C"/>
</dbReference>
<dbReference type="InterPro" id="IPR005467">
    <property type="entry name" value="His_kinase_dom"/>
</dbReference>
<dbReference type="SUPFAM" id="SSF47384">
    <property type="entry name" value="Homodimeric domain of signal transducing histidine kinase"/>
    <property type="match status" value="1"/>
</dbReference>
<dbReference type="EMBL" id="AP018248">
    <property type="protein sequence ID" value="BAY98236.1"/>
    <property type="molecule type" value="Genomic_DNA"/>
</dbReference>
<evidence type="ECO:0000256" key="7">
    <source>
        <dbReference type="ARBA" id="ARBA00023012"/>
    </source>
</evidence>
<evidence type="ECO:0000256" key="10">
    <source>
        <dbReference type="SAM" id="Coils"/>
    </source>
</evidence>
<dbReference type="PROSITE" id="PS50113">
    <property type="entry name" value="PAC"/>
    <property type="match status" value="6"/>
</dbReference>
<dbReference type="InterPro" id="IPR011006">
    <property type="entry name" value="CheY-like_superfamily"/>
</dbReference>
<evidence type="ECO:0000256" key="9">
    <source>
        <dbReference type="PROSITE-ProRule" id="PRU00169"/>
    </source>
</evidence>
<dbReference type="Gene3D" id="3.30.565.10">
    <property type="entry name" value="Histidine kinase-like ATPase, C-terminal domain"/>
    <property type="match status" value="1"/>
</dbReference>
<feature type="domain" description="PAC" evidence="15">
    <location>
        <begin position="413"/>
        <end position="468"/>
    </location>
</feature>
<dbReference type="SMART" id="SM00086">
    <property type="entry name" value="PAC"/>
    <property type="match status" value="6"/>
</dbReference>
<dbReference type="InterPro" id="IPR035965">
    <property type="entry name" value="PAS-like_dom_sf"/>
</dbReference>
<dbReference type="Gene3D" id="2.10.70.100">
    <property type="match status" value="2"/>
</dbReference>
<evidence type="ECO:0000259" key="13">
    <source>
        <dbReference type="PROSITE" id="PS50110"/>
    </source>
</evidence>
<dbReference type="SUPFAM" id="SSF55874">
    <property type="entry name" value="ATPase domain of HSP90 chaperone/DNA topoisomerase II/histidine kinase"/>
    <property type="match status" value="1"/>
</dbReference>
<evidence type="ECO:0000313" key="17">
    <source>
        <dbReference type="Proteomes" id="UP000218785"/>
    </source>
</evidence>
<dbReference type="InterPro" id="IPR001610">
    <property type="entry name" value="PAC"/>
</dbReference>
<feature type="coiled-coil region" evidence="10">
    <location>
        <begin position="572"/>
        <end position="599"/>
    </location>
</feature>
<dbReference type="InterPro" id="IPR003661">
    <property type="entry name" value="HisK_dim/P_dom"/>
</dbReference>
<dbReference type="InterPro" id="IPR004358">
    <property type="entry name" value="Sig_transdc_His_kin-like_C"/>
</dbReference>
<dbReference type="KEGG" id="ttq:NIES37_21840"/>
<dbReference type="SMART" id="SM00091">
    <property type="entry name" value="PAS"/>
    <property type="match status" value="6"/>
</dbReference>
<dbReference type="InterPro" id="IPR013655">
    <property type="entry name" value="PAS_fold_3"/>
</dbReference>
<keyword evidence="4 9" id="KW-0597">Phosphoprotein</keyword>
<dbReference type="Pfam" id="PF08448">
    <property type="entry name" value="PAS_4"/>
    <property type="match status" value="2"/>
</dbReference>
<dbReference type="Gene3D" id="3.30.450.20">
    <property type="entry name" value="PAS domain"/>
    <property type="match status" value="6"/>
</dbReference>
<feature type="domain" description="Response regulatory" evidence="13">
    <location>
        <begin position="1425"/>
        <end position="1541"/>
    </location>
</feature>
<feature type="domain" description="PAS" evidence="14">
    <location>
        <begin position="740"/>
        <end position="812"/>
    </location>
</feature>
<dbReference type="InterPro" id="IPR036097">
    <property type="entry name" value="HisK_dim/P_sf"/>
</dbReference>
<feature type="domain" description="Phytochrome chromophore attachment site" evidence="11">
    <location>
        <begin position="159"/>
        <end position="311"/>
    </location>
</feature>
<keyword evidence="17" id="KW-1185">Reference proteome</keyword>
<comment type="catalytic activity">
    <reaction evidence="1">
        <text>ATP + protein L-histidine = ADP + protein N-phospho-L-histidine.</text>
        <dbReference type="EC" id="2.7.13.3"/>
    </reaction>
</comment>
<dbReference type="PROSITE" id="PS50109">
    <property type="entry name" value="HIS_KIN"/>
    <property type="match status" value="1"/>
</dbReference>
<evidence type="ECO:0000256" key="4">
    <source>
        <dbReference type="ARBA" id="ARBA00022553"/>
    </source>
</evidence>
<dbReference type="GO" id="GO:0006355">
    <property type="term" value="P:regulation of DNA-templated transcription"/>
    <property type="evidence" value="ECO:0007669"/>
    <property type="project" value="InterPro"/>
</dbReference>
<evidence type="ECO:0000256" key="6">
    <source>
        <dbReference type="ARBA" id="ARBA00022777"/>
    </source>
</evidence>
<evidence type="ECO:0000256" key="8">
    <source>
        <dbReference type="ARBA" id="ARBA00074306"/>
    </source>
</evidence>
<sequence>MVAEFDYKILIVDDVQDDRVIYHRYLNRETRYTYQIIEAESVSEALELYDRNLPDLVVLDYQLPDDDGMVFLREWQKRYNDTLVPVVMLTGNENAAAAVEAMKLGVQDYWIKSQLTADLFCQGVRTALEQIQLKRQLFFQQEQQRLVNSIALRIRQSLQLQDVLQTTVEEVRQLLQVDRTLIYKFGPSMTGIVTNESVLPQWKACLNAEIAETCFQQSSANKYDQGWLWAVSDIAQAGLTKCHQQLLENLQIKANLVVPILLAVGNGQSNYTDKESTSQHKLWGLLIANQCDRPRYWQNAEIALLSQLSVQLAIAIQQSEMYERVQAQLYAQVQAELQERQRVAAEFRALVESASDIIFRIDRDLRYLYINPAIERMVPQASSNWLGKTLEDLAIDLQTIALWRELLNRIIVTRTEATIEHPFPISHSETWCQTRIVPEVDRAGKVQSFLCIARDISDRKRSEATLKLQAQILDQIHDAVISTDINCMIQSWNHGAEKYFGYQAHEVLGQHLSIIYPDERELQTKVLEPLLVKDYHEAEVQCCSKLGISLYLSLRLSVVRNQYGEIIRLIGCSNDISDRKNMEQELQLLNQELEFRVRKRTAQLQESQQFIQSITDNIPNVLYIYDLEQRCSIYTNREVVKTLGYSSEEISTMGSSFLTQLMHPDDLANAAAYFHSLRSAGDGERLVFEYRLRDIYGRWRWFLSHDTPFQRGEDGQVKQIIGIAQDITDRKQIEEQLRYSETQLKMLQRIARLGSWEFDLQTREITWSEEVFRNFGRNPDHGTPTYEELQQLIHPEDRDRFNLLVQRAIEQAQPYNIEFCLYCPNGSLRYLQARGEAVCNESGEVVKLIGTSLDITERKQAEEQLRNLSERLTMAIQSGGFGIWEYNLPQDKLIWDDRMFEIYGVNPSNFSGNFNAWVSCLHPDDRVQKLTLIQEFLEKGYEYNTEFRIVQPGGKIRFIKAYGMIQVNQEQEIVRVIGINDDITDLKQAEVALKDSERRYSTLAAAVPVAILRFDVAGNCFYVNDRWSDLTGRPREAALGMEWTKILYQQDSDLLLTEWSQWAVTAEGLYHNEGKMVRPDGIEVWFYVQAVAETNSDGAVVGYIGTLTDITARKQAEEKLQQVNERLTLTNAELYRATRLKDEFLANMSHELRTPLNAILGMSQGLQDEIMGILNDRQKSAIDSIERSGQHLLALINDILDLAKVESGKLELQLAPVAIAYICKSSLSFVQQQALSKNIQLSIEAPSNLADIVVDELRIRQVLINLLSNAVKFTPNGGSVKLTVRQEQSDNKNLLCFSVIDTGIGIAPENIPKLFQPFTQIDSRLNRLHPGTGLGLSLVRRLVQLHQGSIAVTSELGQGSCFTVYLPYRVIEPLAIAPSLVESESTVNPSLQATLNQKQSPAAAPSLNQLTIPIASPDKPTSKALILLVEDQEVNALSISSYLEGRGYHWLWAANGQEAITMASTQHPDVILMDIQMPEMDGLEAISRIRSDLQLAQIPIIAITALAMPGDEERCLQAGADLYITKPIKLKQLIAVIQKLLSDRGNG</sequence>
<keyword evidence="7" id="KW-0902">Two-component regulatory system</keyword>
<dbReference type="CDD" id="cd00156">
    <property type="entry name" value="REC"/>
    <property type="match status" value="1"/>
</dbReference>
<dbReference type="Gene3D" id="3.30.450.40">
    <property type="match status" value="2"/>
</dbReference>
<gene>
    <name evidence="16" type="ORF">NIES37_21840</name>
</gene>
<dbReference type="FunFam" id="3.30.565.10:FF:000010">
    <property type="entry name" value="Sensor histidine kinase RcsC"/>
    <property type="match status" value="1"/>
</dbReference>
<dbReference type="InterPro" id="IPR013767">
    <property type="entry name" value="PAS_fold"/>
</dbReference>
<feature type="domain" description="PAC" evidence="15">
    <location>
        <begin position="1070"/>
        <end position="1122"/>
    </location>
</feature>
<feature type="domain" description="PAC" evidence="15">
    <location>
        <begin position="943"/>
        <end position="995"/>
    </location>
</feature>
<dbReference type="SUPFAM" id="SSF55781">
    <property type="entry name" value="GAF domain-like"/>
    <property type="match status" value="1"/>
</dbReference>
<dbReference type="FunFam" id="1.10.287.130:FF:000145">
    <property type="entry name" value="Sensory transduction histidine kinase"/>
    <property type="match status" value="1"/>
</dbReference>
<dbReference type="PROSITE" id="PS50112">
    <property type="entry name" value="PAS"/>
    <property type="match status" value="5"/>
</dbReference>
<dbReference type="Gene3D" id="1.10.287.130">
    <property type="match status" value="1"/>
</dbReference>
<evidence type="ECO:0000259" key="14">
    <source>
        <dbReference type="PROSITE" id="PS50112"/>
    </source>
</evidence>
<keyword evidence="5" id="KW-0808">Transferase</keyword>
<keyword evidence="6" id="KW-0418">Kinase</keyword>
<dbReference type="NCBIfam" id="TIGR00229">
    <property type="entry name" value="sensory_box"/>
    <property type="match status" value="5"/>
</dbReference>
<dbReference type="Pfam" id="PF00989">
    <property type="entry name" value="PAS"/>
    <property type="match status" value="1"/>
</dbReference>
<dbReference type="InterPro" id="IPR016132">
    <property type="entry name" value="Phyto_chromo_attachment"/>
</dbReference>
<dbReference type="CDD" id="cd00130">
    <property type="entry name" value="PAS"/>
    <property type="match status" value="6"/>
</dbReference>
<evidence type="ECO:0000313" key="16">
    <source>
        <dbReference type="EMBL" id="BAY98236.1"/>
    </source>
</evidence>
<feature type="domain" description="PAC" evidence="15">
    <location>
        <begin position="536"/>
        <end position="588"/>
    </location>
</feature>
<feature type="domain" description="PAS" evidence="14">
    <location>
        <begin position="607"/>
        <end position="681"/>
    </location>
</feature>